<proteinExistence type="predicted"/>
<keyword evidence="3" id="KW-1185">Reference proteome</keyword>
<accession>A0ABY7HNT4</accession>
<name>A0ABY7HNT4_9GAMM</name>
<gene>
    <name evidence="2" type="primary">lysC</name>
    <name evidence="2" type="ORF">O1V66_20100</name>
</gene>
<organism evidence="2 3">
    <name type="scientific">Rouxiella chamberiensis</name>
    <dbReference type="NCBI Taxonomy" id="1513468"/>
    <lineage>
        <taxon>Bacteria</taxon>
        <taxon>Pseudomonadati</taxon>
        <taxon>Pseudomonadota</taxon>
        <taxon>Gammaproteobacteria</taxon>
        <taxon>Enterobacterales</taxon>
        <taxon>Yersiniaceae</taxon>
        <taxon>Rouxiella</taxon>
    </lineage>
</organism>
<evidence type="ECO:0000313" key="2">
    <source>
        <dbReference type="EMBL" id="WAT01033.1"/>
    </source>
</evidence>
<sequence>MLLCLMLLSGCKSAPPLPVPTIIYVGCPRVTSCPFPASDPKTNGDLSADIRQLEGALAACGLQVEAVKQCQEKQDAKTQAATRSAHPGIALSATQPR</sequence>
<dbReference type="RefSeq" id="WP_152623654.1">
    <property type="nucleotide sequence ID" value="NZ_CP114058.1"/>
</dbReference>
<evidence type="ECO:0000313" key="3">
    <source>
        <dbReference type="Proteomes" id="UP001164712"/>
    </source>
</evidence>
<dbReference type="EMBL" id="CP114058">
    <property type="protein sequence ID" value="WAT01033.1"/>
    <property type="molecule type" value="Genomic_DNA"/>
</dbReference>
<dbReference type="Proteomes" id="UP001164712">
    <property type="component" value="Chromosome"/>
</dbReference>
<dbReference type="NCBIfam" id="NF038368">
    <property type="entry name" value="P2_Rz1"/>
    <property type="match status" value="1"/>
</dbReference>
<protein>
    <submittedName>
        <fullName evidence="2">Rz1-like lysis system protein LysC</fullName>
    </submittedName>
</protein>
<dbReference type="Pfam" id="PF23793">
    <property type="entry name" value="LysC"/>
    <property type="match status" value="1"/>
</dbReference>
<dbReference type="InterPro" id="IPR058979">
    <property type="entry name" value="LysC-like"/>
</dbReference>
<reference evidence="2" key="1">
    <citation type="submission" date="2022-12" db="EMBL/GenBank/DDBJ databases">
        <title>Complete genome sequence of an Australian strain of Rouxiella badensis DAR84756 and resolution of the R. badensis DSM100043 and R. chamberiensis DSM28324 genomes.</title>
        <authorList>
            <person name="Paul S."/>
            <person name="Anderson P.J."/>
            <person name="Maynard G."/>
            <person name="Dyall-Smith M."/>
            <person name="Kudinha T."/>
        </authorList>
    </citation>
    <scope>NUCLEOTIDE SEQUENCE</scope>
    <source>
        <strain evidence="2">DSM 28324</strain>
    </source>
</reference>
<evidence type="ECO:0000256" key="1">
    <source>
        <dbReference type="SAM" id="MobiDB-lite"/>
    </source>
</evidence>
<feature type="region of interest" description="Disordered" evidence="1">
    <location>
        <begin position="75"/>
        <end position="97"/>
    </location>
</feature>
<dbReference type="InterPro" id="IPR047737">
    <property type="entry name" value="LysC"/>
</dbReference>